<dbReference type="GO" id="GO:0005615">
    <property type="term" value="C:extracellular space"/>
    <property type="evidence" value="ECO:0007669"/>
    <property type="project" value="InterPro"/>
</dbReference>
<dbReference type="Gene3D" id="2.150.10.10">
    <property type="entry name" value="Serralysin-like metalloprotease, C-terminal"/>
    <property type="match status" value="5"/>
</dbReference>
<dbReference type="InterPro" id="IPR018511">
    <property type="entry name" value="Hemolysin-typ_Ca-bd_CS"/>
</dbReference>
<dbReference type="InterPro" id="IPR050557">
    <property type="entry name" value="RTX_toxin/Mannuronan_C5-epim"/>
</dbReference>
<proteinExistence type="predicted"/>
<evidence type="ECO:0000259" key="6">
    <source>
        <dbReference type="Pfam" id="PF08548"/>
    </source>
</evidence>
<evidence type="ECO:0000256" key="4">
    <source>
        <dbReference type="ARBA" id="ARBA00022737"/>
    </source>
</evidence>
<dbReference type="PANTHER" id="PTHR38340">
    <property type="entry name" value="S-LAYER PROTEIN"/>
    <property type="match status" value="1"/>
</dbReference>
<sequence length="521" mass="52600">MVGGAGNDTLNGGADGDVLEGGSGNDILNGGTGSDELIGGAGSDVFIAQRGSNYYDSTRVIDFSLAEQDKLDVRTFGISDIDSLKRLVETVDNKGGDVITNWSGGYSAELALTGVSVANLTTTNLLLNTSTANSNQFATGRSDLFGGLGNNRLVGSSSSDRLFGEGGADTLEGGNGYDLLVGGSGDDSLFGGNGNDTLEGGIGDDKLDGGDNYDILKGGVGNDTLNGGLGDDVLSGGTGNDLLISSLGDDFLDGGEGIDTLSYAEEGLALNVNLNLTGEQRVLASRYEDDRILNIENVIGGYANDRLVGNAYNNSLDGGSGDDTLSGGLGNDTLRGAAGNDTINGGGGVDTATYEGAASAVKVDLNITTASQNTLGAGVDRLLYIENLTGSSYADTLKGDAAANVLMGGLGKDTLIGGAGSDIFDFNALNETGLTSTTWDVISDFVRGSDKIDLSTLDANTATSGNDAFNAVIGSTAAFTAAGQLKVANGVLYGNTDADNTAEFAIQITGVTSLSTSDFIL</sequence>
<keyword evidence="4" id="KW-0677">Repeat</keyword>
<evidence type="ECO:0000256" key="3">
    <source>
        <dbReference type="ARBA" id="ARBA00022525"/>
    </source>
</evidence>
<comment type="caution">
    <text evidence="7">The sequence shown here is derived from an EMBL/GenBank/DDBJ whole genome shotgun (WGS) entry which is preliminary data.</text>
</comment>
<dbReference type="Pfam" id="PF08548">
    <property type="entry name" value="Peptidase_M10_C"/>
    <property type="match status" value="1"/>
</dbReference>
<evidence type="ECO:0000313" key="8">
    <source>
        <dbReference type="Proteomes" id="UP000237440"/>
    </source>
</evidence>
<evidence type="ECO:0000256" key="1">
    <source>
        <dbReference type="ARBA" id="ARBA00001913"/>
    </source>
</evidence>
<keyword evidence="8" id="KW-1185">Reference proteome</keyword>
<dbReference type="InterPro" id="IPR011049">
    <property type="entry name" value="Serralysin-like_metalloprot_C"/>
</dbReference>
<dbReference type="Proteomes" id="UP000237440">
    <property type="component" value="Unassembled WGS sequence"/>
</dbReference>
<dbReference type="InterPro" id="IPR001343">
    <property type="entry name" value="Hemolysn_Ca-bd"/>
</dbReference>
<comment type="cofactor">
    <cofactor evidence="1">
        <name>Ca(2+)</name>
        <dbReference type="ChEBI" id="CHEBI:29108"/>
    </cofactor>
</comment>
<name>A0A2S3VQS0_9PSED</name>
<feature type="domain" description="Peptidase M10 serralysin C-terminal" evidence="6">
    <location>
        <begin position="406"/>
        <end position="520"/>
    </location>
</feature>
<keyword evidence="5" id="KW-0106">Calcium</keyword>
<dbReference type="EMBL" id="MUJK01000003">
    <property type="protein sequence ID" value="POF42294.1"/>
    <property type="molecule type" value="Genomic_DNA"/>
</dbReference>
<protein>
    <recommendedName>
        <fullName evidence="6">Peptidase M10 serralysin C-terminal domain-containing protein</fullName>
    </recommendedName>
</protein>
<reference evidence="8" key="1">
    <citation type="submission" date="2017-02" db="EMBL/GenBank/DDBJ databases">
        <authorList>
            <person name="Furmanczyk E.M."/>
        </authorList>
    </citation>
    <scope>NUCLEOTIDE SEQUENCE [LARGE SCALE GENOMIC DNA]</scope>
    <source>
        <strain evidence="8">AP3_22</strain>
    </source>
</reference>
<dbReference type="InterPro" id="IPR013858">
    <property type="entry name" value="Peptidase_M10B_C"/>
</dbReference>
<accession>A0A2S3VQS0</accession>
<dbReference type="Pfam" id="PF00353">
    <property type="entry name" value="HemolysinCabind"/>
    <property type="match status" value="5"/>
</dbReference>
<dbReference type="AlphaFoldDB" id="A0A2S3VQS0"/>
<keyword evidence="3" id="KW-0964">Secreted</keyword>
<gene>
    <name evidence="7" type="ORF">B0D71_12740</name>
</gene>
<dbReference type="PRINTS" id="PR00313">
    <property type="entry name" value="CABNDNGRPT"/>
</dbReference>
<evidence type="ECO:0000256" key="5">
    <source>
        <dbReference type="ARBA" id="ARBA00022837"/>
    </source>
</evidence>
<dbReference type="PANTHER" id="PTHR38340:SF1">
    <property type="entry name" value="S-LAYER PROTEIN"/>
    <property type="match status" value="1"/>
</dbReference>
<evidence type="ECO:0000256" key="2">
    <source>
        <dbReference type="ARBA" id="ARBA00004613"/>
    </source>
</evidence>
<evidence type="ECO:0000313" key="7">
    <source>
        <dbReference type="EMBL" id="POF42294.1"/>
    </source>
</evidence>
<comment type="subcellular location">
    <subcellularLocation>
        <location evidence="2">Secreted</location>
    </subcellularLocation>
</comment>
<dbReference type="GO" id="GO:0005509">
    <property type="term" value="F:calcium ion binding"/>
    <property type="evidence" value="ECO:0007669"/>
    <property type="project" value="InterPro"/>
</dbReference>
<dbReference type="SUPFAM" id="SSF51120">
    <property type="entry name" value="beta-Roll"/>
    <property type="match status" value="5"/>
</dbReference>
<dbReference type="PROSITE" id="PS00330">
    <property type="entry name" value="HEMOLYSIN_CALCIUM"/>
    <property type="match status" value="7"/>
</dbReference>
<organism evidence="7 8">
    <name type="scientific">Pseudomonas laurylsulfativorans</name>
    <dbReference type="NCBI Taxonomy" id="1943631"/>
    <lineage>
        <taxon>Bacteria</taxon>
        <taxon>Pseudomonadati</taxon>
        <taxon>Pseudomonadota</taxon>
        <taxon>Gammaproteobacteria</taxon>
        <taxon>Pseudomonadales</taxon>
        <taxon>Pseudomonadaceae</taxon>
        <taxon>Pseudomonas</taxon>
    </lineage>
</organism>